<protein>
    <recommendedName>
        <fullName evidence="4">Methyltransferase</fullName>
        <ecNumber evidence="4">2.1.1.-</ecNumber>
    </recommendedName>
</protein>
<evidence type="ECO:0000256" key="2">
    <source>
        <dbReference type="ARBA" id="ARBA00022603"/>
    </source>
</evidence>
<evidence type="ECO:0000256" key="3">
    <source>
        <dbReference type="ARBA" id="ARBA00022679"/>
    </source>
</evidence>
<dbReference type="InterPro" id="IPR002052">
    <property type="entry name" value="DNA_methylase_N6_adenine_CS"/>
</dbReference>
<gene>
    <name evidence="6" type="ORF">ACFL27_01445</name>
</gene>
<dbReference type="PRINTS" id="PR00508">
    <property type="entry name" value="S21N4MTFRASE"/>
</dbReference>
<proteinExistence type="inferred from homology"/>
<dbReference type="InterPro" id="IPR001091">
    <property type="entry name" value="RM_Methyltransferase"/>
</dbReference>
<dbReference type="Pfam" id="PF01555">
    <property type="entry name" value="N6_N4_Mtase"/>
    <property type="match status" value="1"/>
</dbReference>
<dbReference type="PANTHER" id="PTHR13370:SF3">
    <property type="entry name" value="TRNA (GUANINE(10)-N2)-METHYLTRANSFERASE HOMOLOG"/>
    <property type="match status" value="1"/>
</dbReference>
<comment type="caution">
    <text evidence="6">The sequence shown here is derived from an EMBL/GenBank/DDBJ whole genome shotgun (WGS) entry which is preliminary data.</text>
</comment>
<organism evidence="6 7">
    <name type="scientific">candidate division CSSED10-310 bacterium</name>
    <dbReference type="NCBI Taxonomy" id="2855610"/>
    <lineage>
        <taxon>Bacteria</taxon>
        <taxon>Bacteria division CSSED10-310</taxon>
    </lineage>
</organism>
<dbReference type="PROSITE" id="PS00092">
    <property type="entry name" value="N6_MTASE"/>
    <property type="match status" value="1"/>
</dbReference>
<evidence type="ECO:0000256" key="1">
    <source>
        <dbReference type="ARBA" id="ARBA00006594"/>
    </source>
</evidence>
<dbReference type="Proteomes" id="UP001594351">
    <property type="component" value="Unassembled WGS sequence"/>
</dbReference>
<keyword evidence="2" id="KW-0489">Methyltransferase</keyword>
<reference evidence="6 7" key="1">
    <citation type="submission" date="2024-09" db="EMBL/GenBank/DDBJ databases">
        <title>Laminarin stimulates single cell rates of sulfate reduction while oxygen inhibits transcriptomic activity in coastal marine sediment.</title>
        <authorList>
            <person name="Lindsay M."/>
            <person name="Orcutt B."/>
            <person name="Emerson D."/>
            <person name="Stepanauskas R."/>
            <person name="D'Angelo T."/>
        </authorList>
    </citation>
    <scope>NUCLEOTIDE SEQUENCE [LARGE SCALE GENOMIC DNA]</scope>
    <source>
        <strain evidence="6">SAG AM-311-K15</strain>
    </source>
</reference>
<keyword evidence="7" id="KW-1185">Reference proteome</keyword>
<keyword evidence="3" id="KW-0808">Transferase</keyword>
<feature type="domain" description="DNA methylase N-4/N-6" evidence="5">
    <location>
        <begin position="33"/>
        <end position="237"/>
    </location>
</feature>
<dbReference type="EMBL" id="JBHPBY010000009">
    <property type="protein sequence ID" value="MFC1848846.1"/>
    <property type="molecule type" value="Genomic_DNA"/>
</dbReference>
<dbReference type="Gene3D" id="3.40.50.150">
    <property type="entry name" value="Vaccinia Virus protein VP39"/>
    <property type="match status" value="1"/>
</dbReference>
<dbReference type="InterPro" id="IPR029063">
    <property type="entry name" value="SAM-dependent_MTases_sf"/>
</dbReference>
<dbReference type="SUPFAM" id="SSF53335">
    <property type="entry name" value="S-adenosyl-L-methionine-dependent methyltransferases"/>
    <property type="match status" value="1"/>
</dbReference>
<comment type="similarity">
    <text evidence="1 4">Belongs to the N(4)/N(6)-methyltransferase family.</text>
</comment>
<evidence type="ECO:0000256" key="4">
    <source>
        <dbReference type="RuleBase" id="RU362026"/>
    </source>
</evidence>
<sequence length="249" mass="28946">MNHEPNKIELKKNFMLPQGDTSTLIKQIPDDSIDLLLTDPPYNLRQYSTGNINMSWRRNINNDLEAWDETEFQPHDWLADFKRIIKNSGNIFVFTSYNLIGKWHAAFDPEFDTFQFMVWHKTNPTPKVYKTSFLNSCELIVCVWNKGHTWNFISQKEMHNFIETPICMGNERVKNPRHPTQKPVRVLKHIINIASNENDVVFDPFMGVGSTGVAALEMERKFIGFESNQAYCEAAEKRLQNVSSPSFEP</sequence>
<evidence type="ECO:0000259" key="5">
    <source>
        <dbReference type="Pfam" id="PF01555"/>
    </source>
</evidence>
<accession>A0ABV6YRM8</accession>
<dbReference type="InterPro" id="IPR002941">
    <property type="entry name" value="DNA_methylase_N4/N6"/>
</dbReference>
<dbReference type="PANTHER" id="PTHR13370">
    <property type="entry name" value="RNA METHYLASE-RELATED"/>
    <property type="match status" value="1"/>
</dbReference>
<name>A0ABV6YRM8_UNCC1</name>
<dbReference type="EC" id="2.1.1.-" evidence="4"/>
<evidence type="ECO:0000313" key="6">
    <source>
        <dbReference type="EMBL" id="MFC1848846.1"/>
    </source>
</evidence>
<evidence type="ECO:0000313" key="7">
    <source>
        <dbReference type="Proteomes" id="UP001594351"/>
    </source>
</evidence>